<keyword evidence="7" id="KW-0812">Transmembrane</keyword>
<dbReference type="InterPro" id="IPR027417">
    <property type="entry name" value="P-loop_NTPase"/>
</dbReference>
<organism evidence="7 8">
    <name type="scientific">Phytophthora nicotianae</name>
    <name type="common">Potato buckeye rot agent</name>
    <name type="synonym">Phytophthora parasitica</name>
    <dbReference type="NCBI Taxonomy" id="4792"/>
    <lineage>
        <taxon>Eukaryota</taxon>
        <taxon>Sar</taxon>
        <taxon>Stramenopiles</taxon>
        <taxon>Oomycota</taxon>
        <taxon>Peronosporomycetes</taxon>
        <taxon>Peronosporales</taxon>
        <taxon>Peronosporaceae</taxon>
        <taxon>Phytophthora</taxon>
    </lineage>
</organism>
<keyword evidence="4" id="KW-0175">Coiled coil</keyword>
<dbReference type="PANTHER" id="PTHR19211:SF14">
    <property type="entry name" value="ATP-BINDING CASSETTE SUB-FAMILY F MEMBER 1"/>
    <property type="match status" value="1"/>
</dbReference>
<dbReference type="SMART" id="SM00382">
    <property type="entry name" value="AAA"/>
    <property type="match status" value="2"/>
</dbReference>
<sequence>MLPTALFGSTTDTKANPIMEVDDSAPVLSRKEKRELKRAAKQGRRESSRDKAKQDVVDGTSNETSLAAPSIVATSQQSRFHSATFDAFGKNVLLNDFTLSIVTPDGSKSEKTIELLVDTQLKLNYGTKYALIGPNGIGKSTLLQALADGLVEGLPQALKILYVNQMDTSSFSDESMERTVLQTVLDADTRVSDVRSKLAILQRATTVSQHSDPFIFASQKAMLLHALLEVKVMEAKEELVTTTKIAIKRSGMRGKDARHRQLEAEHTVADLELQLRFTEQSDSEHETVQAANEAVILREINEKIEEYEITLKALDEASMEARARRILSTVGVDTAKQEAQLASLSGGWQVRILLARALFMEPDLLLLDEPTNHLDMPSILWLKNYLLSMEKVLGSTLTIVLVSHDRFFLNEVAEETILVRGQDKKLVYFDGNYDSYEEAMDTKKLFNERLQHKLDRKTEKMTKMVARITQQASKGKDDKKKQVVAAKKKKMERIGNERNDKGHRFKRSRDRQGFHFTLLDGAEDTALYETSYNSKAWEALTTPPPQIRNLIKLAQTTMLSLENVSFSYKAAAEIPNQRENSSSPPLAIKSVTLNVAYGEKVVFVGRNGAGKTTLMKILNRVIKPDAGKVQYFHGARVGTLMQHHVEDLKRLESRNLNALELLMKSISKKENSPEVLLANNGNSNRGTTSLETKVRAHLNKFGISGETAVSVPLGGLSGGQLVRVGLAWVTFPNPPHVLLLDEPTNHLDMTTIQVFGEALRKYQGAVVLISHDIHFLNILTREQGGKRLNESDSDGDKDESHPSLPARVFEVRKSKGIVSVHQLEGGVDAYRRKQERISASVGRV</sequence>
<dbReference type="EMBL" id="LNFP01001332">
    <property type="protein sequence ID" value="KUF86720.1"/>
    <property type="molecule type" value="Genomic_DNA"/>
</dbReference>
<keyword evidence="1" id="KW-0677">Repeat</keyword>
<evidence type="ECO:0000313" key="8">
    <source>
        <dbReference type="Proteomes" id="UP000054636"/>
    </source>
</evidence>
<dbReference type="InterPro" id="IPR017871">
    <property type="entry name" value="ABC_transporter-like_CS"/>
</dbReference>
<dbReference type="AlphaFoldDB" id="A0A0W8CR38"/>
<feature type="domain" description="ABC transporter" evidence="6">
    <location>
        <begin position="559"/>
        <end position="817"/>
    </location>
</feature>
<dbReference type="PANTHER" id="PTHR19211">
    <property type="entry name" value="ATP-BINDING TRANSPORT PROTEIN-RELATED"/>
    <property type="match status" value="1"/>
</dbReference>
<evidence type="ECO:0000259" key="6">
    <source>
        <dbReference type="PROSITE" id="PS50893"/>
    </source>
</evidence>
<dbReference type="InterPro" id="IPR050611">
    <property type="entry name" value="ABCF"/>
</dbReference>
<dbReference type="InterPro" id="IPR003593">
    <property type="entry name" value="AAA+_ATPase"/>
</dbReference>
<dbReference type="SUPFAM" id="SSF52540">
    <property type="entry name" value="P-loop containing nucleoside triphosphate hydrolases"/>
    <property type="match status" value="2"/>
</dbReference>
<dbReference type="FunFam" id="3.40.50.300:FF:000011">
    <property type="entry name" value="Putative ABC transporter ATP-binding component"/>
    <property type="match status" value="1"/>
</dbReference>
<proteinExistence type="predicted"/>
<evidence type="ECO:0000256" key="1">
    <source>
        <dbReference type="ARBA" id="ARBA00022737"/>
    </source>
</evidence>
<accession>A0A0W8CR38</accession>
<dbReference type="GO" id="GO:0005524">
    <property type="term" value="F:ATP binding"/>
    <property type="evidence" value="ECO:0007669"/>
    <property type="project" value="UniProtKB-KW"/>
</dbReference>
<feature type="coiled-coil region" evidence="4">
    <location>
        <begin position="297"/>
        <end position="324"/>
    </location>
</feature>
<reference evidence="7 8" key="1">
    <citation type="submission" date="2015-11" db="EMBL/GenBank/DDBJ databases">
        <title>Genomes and virulence difference between two physiological races of Phytophthora nicotianae.</title>
        <authorList>
            <person name="Liu H."/>
            <person name="Ma X."/>
            <person name="Yu H."/>
            <person name="Fang D."/>
            <person name="Li Y."/>
            <person name="Wang X."/>
            <person name="Wang W."/>
            <person name="Dong Y."/>
            <person name="Xiao B."/>
        </authorList>
    </citation>
    <scope>NUCLEOTIDE SEQUENCE [LARGE SCALE GENOMIC DNA]</scope>
    <source>
        <strain evidence="8">race 1</strain>
    </source>
</reference>
<evidence type="ECO:0000313" key="7">
    <source>
        <dbReference type="EMBL" id="KUF86720.1"/>
    </source>
</evidence>
<gene>
    <name evidence="7" type="ORF">AM588_10001235</name>
</gene>
<dbReference type="CDD" id="cd03221">
    <property type="entry name" value="ABCF_EF-3"/>
    <property type="match status" value="1"/>
</dbReference>
<name>A0A0W8CR38_PHYNI</name>
<evidence type="ECO:0000256" key="3">
    <source>
        <dbReference type="ARBA" id="ARBA00022840"/>
    </source>
</evidence>
<keyword evidence="3" id="KW-0067">ATP-binding</keyword>
<dbReference type="Proteomes" id="UP000054636">
    <property type="component" value="Unassembled WGS sequence"/>
</dbReference>
<keyword evidence="7" id="KW-0472">Membrane</keyword>
<dbReference type="InterPro" id="IPR003439">
    <property type="entry name" value="ABC_transporter-like_ATP-bd"/>
</dbReference>
<dbReference type="PROSITE" id="PS00211">
    <property type="entry name" value="ABC_TRANSPORTER_1"/>
    <property type="match status" value="1"/>
</dbReference>
<protein>
    <submittedName>
        <fullName evidence="7">Transmembrane protein 65</fullName>
    </submittedName>
</protein>
<comment type="caution">
    <text evidence="7">The sequence shown here is derived from an EMBL/GenBank/DDBJ whole genome shotgun (WGS) entry which is preliminary data.</text>
</comment>
<feature type="domain" description="ABC transporter" evidence="6">
    <location>
        <begin position="101"/>
        <end position="445"/>
    </location>
</feature>
<dbReference type="PROSITE" id="PS50893">
    <property type="entry name" value="ABC_TRANSPORTER_2"/>
    <property type="match status" value="2"/>
</dbReference>
<dbReference type="Pfam" id="PF00005">
    <property type="entry name" value="ABC_tran"/>
    <property type="match status" value="3"/>
</dbReference>
<dbReference type="Gene3D" id="3.40.50.300">
    <property type="entry name" value="P-loop containing nucleotide triphosphate hydrolases"/>
    <property type="match status" value="3"/>
</dbReference>
<evidence type="ECO:0000256" key="5">
    <source>
        <dbReference type="SAM" id="MobiDB-lite"/>
    </source>
</evidence>
<evidence type="ECO:0000256" key="2">
    <source>
        <dbReference type="ARBA" id="ARBA00022741"/>
    </source>
</evidence>
<feature type="region of interest" description="Disordered" evidence="5">
    <location>
        <begin position="1"/>
        <end position="61"/>
    </location>
</feature>
<evidence type="ECO:0000256" key="4">
    <source>
        <dbReference type="SAM" id="Coils"/>
    </source>
</evidence>
<feature type="compositionally biased region" description="Basic and acidic residues" evidence="5">
    <location>
        <begin position="29"/>
        <end position="56"/>
    </location>
</feature>
<dbReference type="GO" id="GO:0016887">
    <property type="term" value="F:ATP hydrolysis activity"/>
    <property type="evidence" value="ECO:0007669"/>
    <property type="project" value="InterPro"/>
</dbReference>
<keyword evidence="2" id="KW-0547">Nucleotide-binding</keyword>